<reference evidence="1 2" key="1">
    <citation type="submission" date="2024-09" db="EMBL/GenBank/DDBJ databases">
        <authorList>
            <person name="Sun Q."/>
            <person name="Mori K."/>
        </authorList>
    </citation>
    <scope>NUCLEOTIDE SEQUENCE [LARGE SCALE GENOMIC DNA]</scope>
    <source>
        <strain evidence="1 2">TBRC 7907</strain>
    </source>
</reference>
<dbReference type="Pfam" id="PF17645">
    <property type="entry name" value="Amdase"/>
    <property type="match status" value="1"/>
</dbReference>
<evidence type="ECO:0000313" key="2">
    <source>
        <dbReference type="Proteomes" id="UP001589693"/>
    </source>
</evidence>
<protein>
    <recommendedName>
        <fullName evidence="3">Maleate cis-trans isomerase</fullName>
    </recommendedName>
</protein>
<dbReference type="PANTHER" id="PTHR40267">
    <property type="entry name" value="BLR3294 PROTEIN"/>
    <property type="match status" value="1"/>
</dbReference>
<evidence type="ECO:0000313" key="1">
    <source>
        <dbReference type="EMBL" id="MFB9908968.1"/>
    </source>
</evidence>
<proteinExistence type="predicted"/>
<sequence length="267" mass="28531">MSVHLGVLVIHNDPVPETELWAMAPPGVTVHAARFDCPREPGAEYVGSSWQAVAHAPDVVRALNHLGQLGVTGMSFCFGSPSFFGGAAFDSGFMAEATRLAGGVPVRTAAVSMTEALRASGVRRPFVVMPPWFTEPTFVATDRFLADNGLSMAGLLRFELGADWRSVPPYESFDAGARWSVNPEEVRRQVRRALPATADGVLVPGSGFRSAEAIEPLERELGVPVITSNQACLWHGLRAAGHSAPVRGFGRLFGRDLPVGDPAETRS</sequence>
<evidence type="ECO:0008006" key="3">
    <source>
        <dbReference type="Google" id="ProtNLM"/>
    </source>
</evidence>
<dbReference type="Proteomes" id="UP001589693">
    <property type="component" value="Unassembled WGS sequence"/>
</dbReference>
<dbReference type="PANTHER" id="PTHR40267:SF1">
    <property type="entry name" value="BLR3294 PROTEIN"/>
    <property type="match status" value="1"/>
</dbReference>
<comment type="caution">
    <text evidence="1">The sequence shown here is derived from an EMBL/GenBank/DDBJ whole genome shotgun (WGS) entry which is preliminary data.</text>
</comment>
<gene>
    <name evidence="1" type="ORF">ACFFQA_33945</name>
</gene>
<keyword evidence="2" id="KW-1185">Reference proteome</keyword>
<dbReference type="Gene3D" id="3.40.50.12500">
    <property type="match status" value="1"/>
</dbReference>
<organism evidence="1 2">
    <name type="scientific">Allokutzneria oryzae</name>
    <dbReference type="NCBI Taxonomy" id="1378989"/>
    <lineage>
        <taxon>Bacteria</taxon>
        <taxon>Bacillati</taxon>
        <taxon>Actinomycetota</taxon>
        <taxon>Actinomycetes</taxon>
        <taxon>Pseudonocardiales</taxon>
        <taxon>Pseudonocardiaceae</taxon>
        <taxon>Allokutzneria</taxon>
    </lineage>
</organism>
<dbReference type="InterPro" id="IPR053714">
    <property type="entry name" value="Iso_Racemase_Enz_sf"/>
</dbReference>
<accession>A0ABV6A980</accession>
<dbReference type="EMBL" id="JBHLZU010000032">
    <property type="protein sequence ID" value="MFB9908968.1"/>
    <property type="molecule type" value="Genomic_DNA"/>
</dbReference>
<name>A0ABV6A980_9PSEU</name>
<dbReference type="InterPro" id="IPR026286">
    <property type="entry name" value="MaiA/AMDase"/>
</dbReference>
<dbReference type="RefSeq" id="WP_377861197.1">
    <property type="nucleotide sequence ID" value="NZ_JBHLZU010000032.1"/>
</dbReference>